<feature type="domain" description="SpaA-like prealbumin fold" evidence="7">
    <location>
        <begin position="939"/>
        <end position="1041"/>
    </location>
</feature>
<evidence type="ECO:0000256" key="5">
    <source>
        <dbReference type="SAM" id="Phobius"/>
    </source>
</evidence>
<dbReference type="EMBL" id="DXIQ01000034">
    <property type="protein sequence ID" value="HIV38526.1"/>
    <property type="molecule type" value="Genomic_DNA"/>
</dbReference>
<keyword evidence="2" id="KW-0964">Secreted</keyword>
<dbReference type="Pfam" id="PF17802">
    <property type="entry name" value="SpaA"/>
    <property type="match status" value="12"/>
</dbReference>
<feature type="domain" description="SpaA-like prealbumin fold" evidence="7">
    <location>
        <begin position="469"/>
        <end position="558"/>
    </location>
</feature>
<keyword evidence="5" id="KW-0472">Membrane</keyword>
<evidence type="ECO:0000256" key="6">
    <source>
        <dbReference type="SAM" id="SignalP"/>
    </source>
</evidence>
<name>A0A9D1PD12_9FIRM</name>
<dbReference type="PANTHER" id="PTHR36108">
    <property type="entry name" value="COLOSSIN-B-RELATED"/>
    <property type="match status" value="1"/>
</dbReference>
<feature type="domain" description="Thioester" evidence="8">
    <location>
        <begin position="212"/>
        <end position="340"/>
    </location>
</feature>
<gene>
    <name evidence="9" type="ORF">H9747_05925</name>
</gene>
<dbReference type="Proteomes" id="UP000886814">
    <property type="component" value="Unassembled WGS sequence"/>
</dbReference>
<feature type="domain" description="SpaA-like prealbumin fold" evidence="7">
    <location>
        <begin position="1263"/>
        <end position="1351"/>
    </location>
</feature>
<accession>A0A9D1PD12</accession>
<evidence type="ECO:0000259" key="7">
    <source>
        <dbReference type="Pfam" id="PF17802"/>
    </source>
</evidence>
<organism evidence="9 10">
    <name type="scientific">Candidatus Blautia stercorigallinarum</name>
    <dbReference type="NCBI Taxonomy" id="2838501"/>
    <lineage>
        <taxon>Bacteria</taxon>
        <taxon>Bacillati</taxon>
        <taxon>Bacillota</taxon>
        <taxon>Clostridia</taxon>
        <taxon>Lachnospirales</taxon>
        <taxon>Lachnospiraceae</taxon>
        <taxon>Blautia</taxon>
    </lineage>
</organism>
<keyword evidence="3 6" id="KW-0732">Signal</keyword>
<dbReference type="PROSITE" id="PS51257">
    <property type="entry name" value="PROKAR_LIPOPROTEIN"/>
    <property type="match status" value="1"/>
</dbReference>
<feature type="signal peptide" evidence="6">
    <location>
        <begin position="1"/>
        <end position="24"/>
    </location>
</feature>
<feature type="domain" description="SpaA-like prealbumin fold" evidence="7">
    <location>
        <begin position="1740"/>
        <end position="1830"/>
    </location>
</feature>
<feature type="domain" description="SpaA-like prealbumin fold" evidence="7">
    <location>
        <begin position="1651"/>
        <end position="1734"/>
    </location>
</feature>
<feature type="domain" description="SpaA-like prealbumin fold" evidence="7">
    <location>
        <begin position="593"/>
        <end position="658"/>
    </location>
</feature>
<proteinExistence type="inferred from homology"/>
<feature type="domain" description="SpaA-like prealbumin fold" evidence="7">
    <location>
        <begin position="1563"/>
        <end position="1648"/>
    </location>
</feature>
<evidence type="ECO:0000313" key="10">
    <source>
        <dbReference type="Proteomes" id="UP000886814"/>
    </source>
</evidence>
<sequence length="1896" mass="209084">MKIKNRFIAGAMALLIGCSTLFNAAVTVSATGTDNTSAETTVQEGTIESASTEEELPELAEVLDALDADEIVTAEEVNLTVGDTFDPENDLSGVTFDESKVKVSFKEAVDDNGQKFDTSVAGTYHAVYCVEPVSGHPSYQVIRRIIVNAAEPETQSQQDQGGQDDTEDEGSGEDGEADPEAQEEIETMMDDGVFLAVVPYAAATTRAASENVTLEKGETLYYPSDLGSYLTCRFSVNGKIAYCIESNKSSPPSADYVANIYESNLNLQKVLYYGYGGPGDLTGTYLKQYNEDVRYILTHLAASYAYAGESAAFVGCYESGIQKYGVREYINYLYSQEEPPTAAISLSSTSVKAYEEGSIQRTGNITLKGDHRNYVELKLPDNVTYHCVGGDSKTGGSVKIYGGQTFYFSTPMTVTGTWKSGTLNGQIGSQWKTLVVSTGGSSQDIGYGEFYEESSDSVSFTVEWMDLAKVKVIKKDDASGVNLAGAVFGIYSDKGCTDLIMKMPETDANGASEVELPKTQDTMYLKEISVPQGYKLNTSSYNVELQAGSTTTVTITNKEQKGKITVHKTGEVLTGVTGEEGNLSFVYEDTSYAGAKYAVYAAEDIYSQDKATKIHKEGDLVARIETGADGSATTAELYLGKYKIVEEQAPEGLVIGKTEEARTQYVTLSYAGQTVELATGEAAYSNERPGINVNVVKKSANDGVTLEGAVFGLYAASDITDAEGNVIVSNGTLIEQVTSDTDGNAVFQSDIPLGFKYSVKEIQAPDKYYKSDAVYSFTYEYKDDETYLYTFEHEFSNEEVRGEIHVNKIDKDTEDFITQGDAVMTGARYGLYAAEDIQYPNKKSGTVYRKDELVAQGQISSEGTLDFTDLYLGNYYVKELEPAEGYLLDETEYPVTVDYEGQEVKIVHRYVTVKETVKKQAFQLIKISEDGEQTETDLVEGAGFKIFLISELSGVKDGSLVPSNGSTFSAEDFIGYDYSQDETASYYENGEKIYVPELFTDSTGYLKSPELPYGEYVVFESTTPENLKNVNPFIVHITEDSREPQVWRIFDDRPLQFYLKIVKKDAQTQETVLNNSASYKIYDVEAEKYVEMIVRYPEKETVSVFKTNEEGYLITPEQLKCGTYRIEEVQAPDSYVVVGSENSLVSDSTEIPLNQVTTEGEYQSAGKEPITITVDSNTAFQVEEETGKFIVVVEQFNDEAVGSLTLNKTGEKLTGAEKIEDRLLSKMKNGIATLVNAVSEFITGEEVMDKNGGYEFTYEVGGIEGAEFAVYARETIYTPDGQTDDEGNRIVKYNKDDLVGKLVTDSEGKAVLNNLPIGKYYLVEEKAGQNCILDPEKKDFEIKYDGQETAVDYVTMGLTNERQHISVEVVKKDSVTGDPLEGVVFGLYTEEDIKNAAGEVIVEKDSLIESGTTDSAGKLTFQADLPHSLYYVKEIENKPGYLPNDEVYHLDASYTDPTLEVIELTCEVENQPTITEFTKTDLTGGQEVEGAKLQILDKDGNVVEEWVSGKEPHTVYALALGEYVLHEEQAPTEQGYVRAEDVTFIVEETGEVQKVEMKDDHTKVSISKTDITTGEEIEGAKLQILDKDGKVVEEWVSGEEHLIEYLPTGEYVLHEEQAPTEQGYVLAEDVTFVVEETGEIQKVEMKDDYTKVSISKTDITDGKEVQGAKLQIFDKDGKVVEEWTSGEEHLIEYLPTGEYILHEEAAVDGYVVANDVAFTVKETGEIQKVEMKDERVMGVLKIHKTDGETGDNLEGVEFTLYEKESGKEAASLVTDKDGNAETGQLPIGVYENGTFKESTVYVLKETKALDGYQASEEEWEITFKYKDDQTPVIEVLKEIQNEKAPVTTTTGAPQTGDDTNWIFPVMGLLAGGVCLAAVLIIHKRNARRALHRRRRM</sequence>
<evidence type="ECO:0000259" key="8">
    <source>
        <dbReference type="Pfam" id="PF20610"/>
    </source>
</evidence>
<feature type="chain" id="PRO_5039570289" evidence="6">
    <location>
        <begin position="25"/>
        <end position="1896"/>
    </location>
</feature>
<evidence type="ECO:0000256" key="2">
    <source>
        <dbReference type="ARBA" id="ARBA00022525"/>
    </source>
</evidence>
<keyword evidence="5" id="KW-0812">Transmembrane</keyword>
<dbReference type="Gene3D" id="2.60.40.10">
    <property type="entry name" value="Immunoglobulins"/>
    <property type="match status" value="12"/>
</dbReference>
<reference evidence="9" key="1">
    <citation type="journal article" date="2021" name="PeerJ">
        <title>Extensive microbial diversity within the chicken gut microbiome revealed by metagenomics and culture.</title>
        <authorList>
            <person name="Gilroy R."/>
            <person name="Ravi A."/>
            <person name="Getino M."/>
            <person name="Pursley I."/>
            <person name="Horton D.L."/>
            <person name="Alikhan N.F."/>
            <person name="Baker D."/>
            <person name="Gharbi K."/>
            <person name="Hall N."/>
            <person name="Watson M."/>
            <person name="Adriaenssens E.M."/>
            <person name="Foster-Nyarko E."/>
            <person name="Jarju S."/>
            <person name="Secka A."/>
            <person name="Antonio M."/>
            <person name="Oren A."/>
            <person name="Chaudhuri R.R."/>
            <person name="La Ragione R."/>
            <person name="Hildebrand F."/>
            <person name="Pallen M.J."/>
        </authorList>
    </citation>
    <scope>NUCLEOTIDE SEQUENCE</scope>
    <source>
        <strain evidence="9">CHK195-9823</strain>
    </source>
</reference>
<dbReference type="InterPro" id="IPR046751">
    <property type="entry name" value="TED_2"/>
</dbReference>
<evidence type="ECO:0000256" key="3">
    <source>
        <dbReference type="ARBA" id="ARBA00022729"/>
    </source>
</evidence>
<reference evidence="9" key="2">
    <citation type="submission" date="2021-04" db="EMBL/GenBank/DDBJ databases">
        <authorList>
            <person name="Gilroy R."/>
        </authorList>
    </citation>
    <scope>NUCLEOTIDE SEQUENCE</scope>
    <source>
        <strain evidence="9">CHK195-9823</strain>
    </source>
</reference>
<dbReference type="SUPFAM" id="SSF49478">
    <property type="entry name" value="Cna protein B-type domain"/>
    <property type="match status" value="1"/>
</dbReference>
<feature type="transmembrane region" description="Helical" evidence="5">
    <location>
        <begin position="1861"/>
        <end position="1882"/>
    </location>
</feature>
<dbReference type="InterPro" id="IPR013783">
    <property type="entry name" value="Ig-like_fold"/>
</dbReference>
<feature type="region of interest" description="Disordered" evidence="4">
    <location>
        <begin position="151"/>
        <end position="181"/>
    </location>
</feature>
<dbReference type="PANTHER" id="PTHR36108:SF13">
    <property type="entry name" value="COLOSSIN-B-RELATED"/>
    <property type="match status" value="1"/>
</dbReference>
<evidence type="ECO:0000313" key="9">
    <source>
        <dbReference type="EMBL" id="HIV38526.1"/>
    </source>
</evidence>
<dbReference type="NCBIfam" id="TIGR01167">
    <property type="entry name" value="LPXTG_anchor"/>
    <property type="match status" value="1"/>
</dbReference>
<evidence type="ECO:0000256" key="1">
    <source>
        <dbReference type="ARBA" id="ARBA00007257"/>
    </source>
</evidence>
<feature type="domain" description="SpaA-like prealbumin fold" evidence="7">
    <location>
        <begin position="804"/>
        <end position="905"/>
    </location>
</feature>
<feature type="compositionally biased region" description="Acidic residues" evidence="4">
    <location>
        <begin position="162"/>
        <end position="181"/>
    </location>
</feature>
<feature type="domain" description="SpaA-like prealbumin fold" evidence="7">
    <location>
        <begin position="1476"/>
        <end position="1560"/>
    </location>
</feature>
<dbReference type="InterPro" id="IPR041033">
    <property type="entry name" value="SpaA_PFL_dom_1"/>
</dbReference>
<feature type="domain" description="SpaA-like prealbumin fold" evidence="7">
    <location>
        <begin position="1059"/>
        <end position="1137"/>
    </location>
</feature>
<keyword evidence="5" id="KW-1133">Transmembrane helix</keyword>
<evidence type="ECO:0000256" key="4">
    <source>
        <dbReference type="SAM" id="MobiDB-lite"/>
    </source>
</evidence>
<feature type="domain" description="SpaA-like prealbumin fold" evidence="7">
    <location>
        <begin position="1366"/>
        <end position="1452"/>
    </location>
</feature>
<comment type="similarity">
    <text evidence="1">Belongs to the serine-aspartate repeat-containing protein (SDr) family.</text>
</comment>
<protein>
    <submittedName>
        <fullName evidence="9">LPXTG cell wall anchor domain-containing protein</fullName>
    </submittedName>
</protein>
<comment type="caution">
    <text evidence="9">The sequence shown here is derived from an EMBL/GenBank/DDBJ whole genome shotgun (WGS) entry which is preliminary data.</text>
</comment>
<feature type="domain" description="SpaA-like prealbumin fold" evidence="7">
    <location>
        <begin position="692"/>
        <end position="780"/>
    </location>
</feature>
<dbReference type="Pfam" id="PF20610">
    <property type="entry name" value="TED_2"/>
    <property type="match status" value="1"/>
</dbReference>